<accession>A0A3M7QZX1</accession>
<dbReference type="Proteomes" id="UP000276133">
    <property type="component" value="Unassembled WGS sequence"/>
</dbReference>
<protein>
    <submittedName>
        <fullName evidence="2">Uncharacterized protein</fullName>
    </submittedName>
</protein>
<sequence>MSMPTIESLKPGARTTCEPSGASVGSRDDGMTISIIGVSDGLLNIFASKKASSSNCMFSQLINFSNVILGVQLLRMQSLSIKAPFLSKTPFDLKP</sequence>
<dbReference type="AlphaFoldDB" id="A0A3M7QZX1"/>
<evidence type="ECO:0000256" key="1">
    <source>
        <dbReference type="SAM" id="MobiDB-lite"/>
    </source>
</evidence>
<proteinExistence type="predicted"/>
<comment type="caution">
    <text evidence="2">The sequence shown here is derived from an EMBL/GenBank/DDBJ whole genome shotgun (WGS) entry which is preliminary data.</text>
</comment>
<dbReference type="EMBL" id="REGN01004599">
    <property type="protein sequence ID" value="RNA16882.1"/>
    <property type="molecule type" value="Genomic_DNA"/>
</dbReference>
<evidence type="ECO:0000313" key="3">
    <source>
        <dbReference type="Proteomes" id="UP000276133"/>
    </source>
</evidence>
<organism evidence="2 3">
    <name type="scientific">Brachionus plicatilis</name>
    <name type="common">Marine rotifer</name>
    <name type="synonym">Brachionus muelleri</name>
    <dbReference type="NCBI Taxonomy" id="10195"/>
    <lineage>
        <taxon>Eukaryota</taxon>
        <taxon>Metazoa</taxon>
        <taxon>Spiralia</taxon>
        <taxon>Gnathifera</taxon>
        <taxon>Rotifera</taxon>
        <taxon>Eurotatoria</taxon>
        <taxon>Monogononta</taxon>
        <taxon>Pseudotrocha</taxon>
        <taxon>Ploima</taxon>
        <taxon>Brachionidae</taxon>
        <taxon>Brachionus</taxon>
    </lineage>
</organism>
<keyword evidence="3" id="KW-1185">Reference proteome</keyword>
<gene>
    <name evidence="2" type="ORF">BpHYR1_003193</name>
</gene>
<evidence type="ECO:0000313" key="2">
    <source>
        <dbReference type="EMBL" id="RNA16882.1"/>
    </source>
</evidence>
<feature type="region of interest" description="Disordered" evidence="1">
    <location>
        <begin position="1"/>
        <end position="26"/>
    </location>
</feature>
<name>A0A3M7QZX1_BRAPC</name>
<reference evidence="2 3" key="1">
    <citation type="journal article" date="2018" name="Sci. Rep.">
        <title>Genomic signatures of local adaptation to the degree of environmental predictability in rotifers.</title>
        <authorList>
            <person name="Franch-Gras L."/>
            <person name="Hahn C."/>
            <person name="Garcia-Roger E.M."/>
            <person name="Carmona M.J."/>
            <person name="Serra M."/>
            <person name="Gomez A."/>
        </authorList>
    </citation>
    <scope>NUCLEOTIDE SEQUENCE [LARGE SCALE GENOMIC DNA]</scope>
    <source>
        <strain evidence="2">HYR1</strain>
    </source>
</reference>